<evidence type="ECO:0000256" key="1">
    <source>
        <dbReference type="SAM" id="MobiDB-lite"/>
    </source>
</evidence>
<dbReference type="Gene3D" id="1.20.1290.10">
    <property type="entry name" value="AhpD-like"/>
    <property type="match status" value="1"/>
</dbReference>
<keyword evidence="3" id="KW-0560">Oxidoreductase</keyword>
<protein>
    <submittedName>
        <fullName evidence="3">Uncharacterized conserved protein YurZ, alkylhydroperoxidase/carboxymuconolactone decarboxylase family</fullName>
    </submittedName>
</protein>
<feature type="compositionally biased region" description="Gly residues" evidence="1">
    <location>
        <begin position="84"/>
        <end position="96"/>
    </location>
</feature>
<accession>A0A1I2W685</accession>
<dbReference type="SUPFAM" id="SSF69118">
    <property type="entry name" value="AhpD-like"/>
    <property type="match status" value="1"/>
</dbReference>
<feature type="region of interest" description="Disordered" evidence="1">
    <location>
        <begin position="1"/>
        <end position="117"/>
    </location>
</feature>
<feature type="domain" description="Carboxymuconolactone decarboxylase-like" evidence="2">
    <location>
        <begin position="162"/>
        <end position="235"/>
    </location>
</feature>
<dbReference type="Pfam" id="PF02627">
    <property type="entry name" value="CMD"/>
    <property type="match status" value="1"/>
</dbReference>
<dbReference type="Proteomes" id="UP000181942">
    <property type="component" value="Unassembled WGS sequence"/>
</dbReference>
<proteinExistence type="predicted"/>
<dbReference type="GO" id="GO:0051920">
    <property type="term" value="F:peroxiredoxin activity"/>
    <property type="evidence" value="ECO:0007669"/>
    <property type="project" value="InterPro"/>
</dbReference>
<evidence type="ECO:0000313" key="3">
    <source>
        <dbReference type="EMBL" id="SFG96910.1"/>
    </source>
</evidence>
<dbReference type="PANTHER" id="PTHR33570">
    <property type="entry name" value="4-CARBOXYMUCONOLACTONE DECARBOXYLASE FAMILY PROTEIN"/>
    <property type="match status" value="1"/>
</dbReference>
<feature type="compositionally biased region" description="Gly residues" evidence="1">
    <location>
        <begin position="27"/>
        <end position="52"/>
    </location>
</feature>
<evidence type="ECO:0000313" key="4">
    <source>
        <dbReference type="Proteomes" id="UP000181942"/>
    </source>
</evidence>
<sequence>MRAMDAEEPIAAEAGGAGGVESAPRSAGGGVRGGWSGAGASSGAGSGAGARAGAGAWSSAGADSVSRPGTGAGSGSRSRSVSGTGSGSRSGAGAKFGSGPDPQIGPGPQVGTDPRAGTDLRAAGLKAMREALPGVFPEGDDLDLRDGRLGEELVEIGLTSVWGALWAREGLSRRDRSLVTLGILIALGAETELRTHVRIARTNGLTEDEIAEVIYHATGYAGFPAATAARNAAREALAD</sequence>
<keyword evidence="3" id="KW-0575">Peroxidase</keyword>
<feature type="compositionally biased region" description="Acidic residues" evidence="1">
    <location>
        <begin position="1"/>
        <end position="10"/>
    </location>
</feature>
<dbReference type="InterPro" id="IPR003779">
    <property type="entry name" value="CMD-like"/>
</dbReference>
<gene>
    <name evidence="3" type="ORF">SAMN02787118_13545</name>
</gene>
<feature type="compositionally biased region" description="Low complexity" evidence="1">
    <location>
        <begin position="53"/>
        <end position="83"/>
    </location>
</feature>
<dbReference type="InterPro" id="IPR052512">
    <property type="entry name" value="4CMD/NDH-1_regulator"/>
</dbReference>
<evidence type="ECO:0000259" key="2">
    <source>
        <dbReference type="Pfam" id="PF02627"/>
    </source>
</evidence>
<organism evidence="3 4">
    <name type="scientific">Streptomyces mirabilis</name>
    <dbReference type="NCBI Taxonomy" id="68239"/>
    <lineage>
        <taxon>Bacteria</taxon>
        <taxon>Bacillati</taxon>
        <taxon>Actinomycetota</taxon>
        <taxon>Actinomycetes</taxon>
        <taxon>Kitasatosporales</taxon>
        <taxon>Streptomycetaceae</taxon>
        <taxon>Streptomyces</taxon>
    </lineage>
</organism>
<dbReference type="InterPro" id="IPR029032">
    <property type="entry name" value="AhpD-like"/>
</dbReference>
<reference evidence="3 4" key="1">
    <citation type="submission" date="2016-10" db="EMBL/GenBank/DDBJ databases">
        <authorList>
            <person name="de Groot N.N."/>
        </authorList>
    </citation>
    <scope>NUCLEOTIDE SEQUENCE [LARGE SCALE GENOMIC DNA]</scope>
    <source>
        <strain evidence="3 4">OK461</strain>
    </source>
</reference>
<dbReference type="EMBL" id="FONR01000035">
    <property type="protein sequence ID" value="SFG96910.1"/>
    <property type="molecule type" value="Genomic_DNA"/>
</dbReference>
<name>A0A1I2W685_9ACTN</name>
<dbReference type="PANTHER" id="PTHR33570:SF2">
    <property type="entry name" value="CARBOXYMUCONOLACTONE DECARBOXYLASE-LIKE DOMAIN-CONTAINING PROTEIN"/>
    <property type="match status" value="1"/>
</dbReference>
<dbReference type="AlphaFoldDB" id="A0A1I2W685"/>